<proteinExistence type="inferred from homology"/>
<dbReference type="GeneID" id="95571982"/>
<dbReference type="PANTHER" id="PTHR44196:SF1">
    <property type="entry name" value="DEHYDROGENASE_REDUCTASE SDR FAMILY MEMBER 7B"/>
    <property type="match status" value="1"/>
</dbReference>
<dbReference type="EMBL" id="CP102514">
    <property type="protein sequence ID" value="UUY45883.1"/>
    <property type="molecule type" value="Genomic_DNA"/>
</dbReference>
<dbReference type="PROSITE" id="PS00061">
    <property type="entry name" value="ADH_SHORT"/>
    <property type="match status" value="1"/>
</dbReference>
<keyword evidence="6" id="KW-1185">Reference proteome</keyword>
<dbReference type="InterPro" id="IPR057326">
    <property type="entry name" value="KR_dom"/>
</dbReference>
<organism evidence="5 6">
    <name type="scientific">Streptomyces yangpuensis</name>
    <dbReference type="NCBI Taxonomy" id="1648182"/>
    <lineage>
        <taxon>Bacteria</taxon>
        <taxon>Bacillati</taxon>
        <taxon>Actinomycetota</taxon>
        <taxon>Actinomycetes</taxon>
        <taxon>Kitasatosporales</taxon>
        <taxon>Streptomycetaceae</taxon>
        <taxon>Streptomyces</taxon>
    </lineage>
</organism>
<evidence type="ECO:0000256" key="3">
    <source>
        <dbReference type="RuleBase" id="RU000363"/>
    </source>
</evidence>
<evidence type="ECO:0000313" key="6">
    <source>
        <dbReference type="Proteomes" id="UP001057738"/>
    </source>
</evidence>
<keyword evidence="2" id="KW-0560">Oxidoreductase</keyword>
<dbReference type="InterPro" id="IPR020904">
    <property type="entry name" value="Sc_DH/Rdtase_CS"/>
</dbReference>
<dbReference type="Gene3D" id="3.40.50.720">
    <property type="entry name" value="NAD(P)-binding Rossmann-like Domain"/>
    <property type="match status" value="1"/>
</dbReference>
<dbReference type="Pfam" id="PF00106">
    <property type="entry name" value="adh_short"/>
    <property type="match status" value="1"/>
</dbReference>
<reference evidence="5" key="1">
    <citation type="submission" date="2022-08" db="EMBL/GenBank/DDBJ databases">
        <authorList>
            <person name="Tian L."/>
        </authorList>
    </citation>
    <scope>NUCLEOTIDE SEQUENCE</scope>
    <source>
        <strain evidence="5">CM253</strain>
    </source>
</reference>
<dbReference type="RefSeq" id="WP_257854425.1">
    <property type="nucleotide sequence ID" value="NZ_CP102514.1"/>
</dbReference>
<name>A0ABY5PQ23_9ACTN</name>
<accession>A0ABY5PQ23</accession>
<dbReference type="CDD" id="cd05233">
    <property type="entry name" value="SDR_c"/>
    <property type="match status" value="1"/>
</dbReference>
<dbReference type="InterPro" id="IPR036291">
    <property type="entry name" value="NAD(P)-bd_dom_sf"/>
</dbReference>
<evidence type="ECO:0000256" key="1">
    <source>
        <dbReference type="ARBA" id="ARBA00006484"/>
    </source>
</evidence>
<gene>
    <name evidence="5" type="ORF">NRK68_00835</name>
</gene>
<dbReference type="SMART" id="SM00822">
    <property type="entry name" value="PKS_KR"/>
    <property type="match status" value="1"/>
</dbReference>
<evidence type="ECO:0000313" key="5">
    <source>
        <dbReference type="EMBL" id="UUY45883.1"/>
    </source>
</evidence>
<comment type="similarity">
    <text evidence="1 3">Belongs to the short-chain dehydrogenases/reductases (SDR) family.</text>
</comment>
<dbReference type="Proteomes" id="UP001057738">
    <property type="component" value="Chromosome"/>
</dbReference>
<feature type="domain" description="Ketoreductase" evidence="4">
    <location>
        <begin position="13"/>
        <end position="198"/>
    </location>
</feature>
<dbReference type="PANTHER" id="PTHR44196">
    <property type="entry name" value="DEHYDROGENASE/REDUCTASE SDR FAMILY MEMBER 7B"/>
    <property type="match status" value="1"/>
</dbReference>
<sequence>MRKRTHNRPLQGRTVVVTGAARGLGAALARAFDDRGARLALLGLEGERLRELAASLHGKPACWEVDVTDDAAMADTARQVRGRLGPASVVVGNAGIAEGGPFADSDPQVWRRVIEVNLIGSAATARCFLPDLLDTNGYYLQVASLAAMGTSPLMSAYCASKAGVESFAHALRAELAHRGVAVGIAYINWTDTDMIRDADRHAVLRELRGHMPPPARKVYPAAQVADRLAAAAERRAASVYVPAWLRAVQPVRACLPAVVTCVARTELPRLERTQRLEATGLLGAGGRADERHG</sequence>
<evidence type="ECO:0000256" key="2">
    <source>
        <dbReference type="ARBA" id="ARBA00023002"/>
    </source>
</evidence>
<evidence type="ECO:0000259" key="4">
    <source>
        <dbReference type="SMART" id="SM00822"/>
    </source>
</evidence>
<dbReference type="InterPro" id="IPR002347">
    <property type="entry name" value="SDR_fam"/>
</dbReference>
<dbReference type="NCBIfam" id="NF004526">
    <property type="entry name" value="PRK05872.1"/>
    <property type="match status" value="1"/>
</dbReference>
<dbReference type="PRINTS" id="PR00080">
    <property type="entry name" value="SDRFAMILY"/>
</dbReference>
<dbReference type="PRINTS" id="PR00081">
    <property type="entry name" value="GDHRDH"/>
</dbReference>
<protein>
    <submittedName>
        <fullName evidence="5">SDR family oxidoreductase</fullName>
    </submittedName>
</protein>
<dbReference type="SUPFAM" id="SSF51735">
    <property type="entry name" value="NAD(P)-binding Rossmann-fold domains"/>
    <property type="match status" value="1"/>
</dbReference>